<name>A0A9D7XNK4_9BACT</name>
<dbReference type="Gene3D" id="2.40.170.20">
    <property type="entry name" value="TonB-dependent receptor, beta-barrel domain"/>
    <property type="match status" value="1"/>
</dbReference>
<dbReference type="GO" id="GO:0015344">
    <property type="term" value="F:siderophore uptake transmembrane transporter activity"/>
    <property type="evidence" value="ECO:0007669"/>
    <property type="project" value="TreeGrafter"/>
</dbReference>
<organism evidence="11 12">
    <name type="scientific">Candidatus Opimibacter skivensis</name>
    <dbReference type="NCBI Taxonomy" id="2982028"/>
    <lineage>
        <taxon>Bacteria</taxon>
        <taxon>Pseudomonadati</taxon>
        <taxon>Bacteroidota</taxon>
        <taxon>Saprospiria</taxon>
        <taxon>Saprospirales</taxon>
        <taxon>Saprospiraceae</taxon>
        <taxon>Candidatus Opimibacter</taxon>
    </lineage>
</organism>
<evidence type="ECO:0000313" key="11">
    <source>
        <dbReference type="EMBL" id="MBK9981086.1"/>
    </source>
</evidence>
<evidence type="ECO:0000256" key="1">
    <source>
        <dbReference type="ARBA" id="ARBA00004571"/>
    </source>
</evidence>
<feature type="domain" description="TonB-dependent receptor plug" evidence="10">
    <location>
        <begin position="121"/>
        <end position="226"/>
    </location>
</feature>
<dbReference type="EMBL" id="JADKGY010000001">
    <property type="protein sequence ID" value="MBK9981086.1"/>
    <property type="molecule type" value="Genomic_DNA"/>
</dbReference>
<gene>
    <name evidence="11" type="ORF">IPP15_01445</name>
</gene>
<dbReference type="SUPFAM" id="SSF49464">
    <property type="entry name" value="Carboxypeptidase regulatory domain-like"/>
    <property type="match status" value="1"/>
</dbReference>
<dbReference type="AlphaFoldDB" id="A0A9D7XNK4"/>
<keyword evidence="4" id="KW-0812">Transmembrane</keyword>
<evidence type="ECO:0000256" key="3">
    <source>
        <dbReference type="ARBA" id="ARBA00022452"/>
    </source>
</evidence>
<proteinExistence type="inferred from homology"/>
<keyword evidence="3" id="KW-1134">Transmembrane beta strand</keyword>
<protein>
    <submittedName>
        <fullName evidence="11">TonB-dependent receptor</fullName>
    </submittedName>
</protein>
<dbReference type="Proteomes" id="UP000808337">
    <property type="component" value="Unassembled WGS sequence"/>
</dbReference>
<dbReference type="PANTHER" id="PTHR30069:SF57">
    <property type="entry name" value="TONB-DEPENDENT RECEPTOR"/>
    <property type="match status" value="1"/>
</dbReference>
<dbReference type="InterPro" id="IPR000531">
    <property type="entry name" value="Beta-barrel_TonB"/>
</dbReference>
<keyword evidence="2" id="KW-0813">Transport</keyword>
<keyword evidence="6 8" id="KW-0472">Membrane</keyword>
<dbReference type="Gene3D" id="2.60.40.1120">
    <property type="entry name" value="Carboxypeptidase-like, regulatory domain"/>
    <property type="match status" value="1"/>
</dbReference>
<keyword evidence="5 8" id="KW-0798">TonB box</keyword>
<reference evidence="11 12" key="1">
    <citation type="submission" date="2020-10" db="EMBL/GenBank/DDBJ databases">
        <title>Connecting structure to function with the recovery of over 1000 high-quality activated sludge metagenome-assembled genomes encoding full-length rRNA genes using long-read sequencing.</title>
        <authorList>
            <person name="Singleton C.M."/>
            <person name="Petriglieri F."/>
            <person name="Kristensen J.M."/>
            <person name="Kirkegaard R.H."/>
            <person name="Michaelsen T.Y."/>
            <person name="Andersen M.H."/>
            <person name="Karst S.M."/>
            <person name="Dueholm M.S."/>
            <person name="Nielsen P.H."/>
            <person name="Albertsen M."/>
        </authorList>
    </citation>
    <scope>NUCLEOTIDE SEQUENCE [LARGE SCALE GENOMIC DNA]</scope>
    <source>
        <strain evidence="11">Ribe_18-Q3-R11-54_MAXAC.273</strain>
    </source>
</reference>
<dbReference type="GO" id="GO:0044718">
    <property type="term" value="P:siderophore transmembrane transport"/>
    <property type="evidence" value="ECO:0007669"/>
    <property type="project" value="TreeGrafter"/>
</dbReference>
<dbReference type="Pfam" id="PF13715">
    <property type="entry name" value="CarbopepD_reg_2"/>
    <property type="match status" value="1"/>
</dbReference>
<dbReference type="GO" id="GO:0009279">
    <property type="term" value="C:cell outer membrane"/>
    <property type="evidence" value="ECO:0007669"/>
    <property type="project" value="UniProtKB-SubCell"/>
</dbReference>
<keyword evidence="11" id="KW-0675">Receptor</keyword>
<dbReference type="PANTHER" id="PTHR30069">
    <property type="entry name" value="TONB-DEPENDENT OUTER MEMBRANE RECEPTOR"/>
    <property type="match status" value="1"/>
</dbReference>
<evidence type="ECO:0000256" key="2">
    <source>
        <dbReference type="ARBA" id="ARBA00022448"/>
    </source>
</evidence>
<evidence type="ECO:0000256" key="8">
    <source>
        <dbReference type="RuleBase" id="RU003357"/>
    </source>
</evidence>
<dbReference type="InterPro" id="IPR008969">
    <property type="entry name" value="CarboxyPept-like_regulatory"/>
</dbReference>
<dbReference type="Pfam" id="PF00593">
    <property type="entry name" value="TonB_dep_Rec_b-barrel"/>
    <property type="match status" value="1"/>
</dbReference>
<dbReference type="InterPro" id="IPR037066">
    <property type="entry name" value="Plug_dom_sf"/>
</dbReference>
<dbReference type="SUPFAM" id="SSF56935">
    <property type="entry name" value="Porins"/>
    <property type="match status" value="1"/>
</dbReference>
<comment type="subcellular location">
    <subcellularLocation>
        <location evidence="1">Cell outer membrane</location>
        <topology evidence="1">Multi-pass membrane protein</topology>
    </subcellularLocation>
</comment>
<evidence type="ECO:0000256" key="5">
    <source>
        <dbReference type="ARBA" id="ARBA00023077"/>
    </source>
</evidence>
<keyword evidence="7" id="KW-0998">Cell outer membrane</keyword>
<dbReference type="Pfam" id="PF07715">
    <property type="entry name" value="Plug"/>
    <property type="match status" value="1"/>
</dbReference>
<dbReference type="InterPro" id="IPR012910">
    <property type="entry name" value="Plug_dom"/>
</dbReference>
<dbReference type="InterPro" id="IPR036942">
    <property type="entry name" value="Beta-barrel_TonB_sf"/>
</dbReference>
<comment type="similarity">
    <text evidence="8">Belongs to the TonB-dependent receptor family.</text>
</comment>
<evidence type="ECO:0000256" key="6">
    <source>
        <dbReference type="ARBA" id="ARBA00023136"/>
    </source>
</evidence>
<evidence type="ECO:0000256" key="4">
    <source>
        <dbReference type="ARBA" id="ARBA00022692"/>
    </source>
</evidence>
<accession>A0A9D7XNK4</accession>
<dbReference type="InterPro" id="IPR039426">
    <property type="entry name" value="TonB-dep_rcpt-like"/>
</dbReference>
<evidence type="ECO:0000259" key="10">
    <source>
        <dbReference type="Pfam" id="PF07715"/>
    </source>
</evidence>
<evidence type="ECO:0000313" key="12">
    <source>
        <dbReference type="Proteomes" id="UP000808337"/>
    </source>
</evidence>
<dbReference type="Gene3D" id="2.170.130.10">
    <property type="entry name" value="TonB-dependent receptor, plug domain"/>
    <property type="match status" value="1"/>
</dbReference>
<evidence type="ECO:0000256" key="7">
    <source>
        <dbReference type="ARBA" id="ARBA00023237"/>
    </source>
</evidence>
<evidence type="ECO:0000259" key="9">
    <source>
        <dbReference type="Pfam" id="PF00593"/>
    </source>
</evidence>
<comment type="caution">
    <text evidence="11">The sequence shown here is derived from an EMBL/GenBank/DDBJ whole genome shotgun (WGS) entry which is preliminary data.</text>
</comment>
<feature type="domain" description="TonB-dependent receptor-like beta-barrel" evidence="9">
    <location>
        <begin position="327"/>
        <end position="748"/>
    </location>
</feature>
<sequence length="801" mass="90026">MLLRLFTIISILATTFYAVGQTSGIKGRVINIKTNEPIAYANVFVANTTSGALTDTNGYYVINTIPPGIYTLTCSFIGFKSNTIFEIQVTSVKYTTVDFELDEDSRLLDEIQIVASPFNKTEESPLSIRTIGSTEIFRSPGGNRDISKVIQILPGIGSTVSFRNDIIVRGGAPNENRFFIDGIEVPNINHFATQGSSGGPVGLINVNFIQQVDFYSGAFPANRGNGLSSIAEFKLKKGNDEKLTGTAMLGSSDIGVTLDGPIGKKSSFIFSARRSYLQLLFKAIGLPFLPTYNDFQLKQSIQLNQKSSITIIGLGAIDDFKLNKSVNDGINDSTTIDRNNYILGYLPVNTQWNYTIGAVYKILSQHGYLTFVVSRNHLDNTAKKFVDNLEVPENKVLDYNSSEIENKIRIENTSYTGGWKLNAGIGYENARYTNSTFRKIEYQGRPIINNFNSTLAFQKFSAFAQASHKYFDDRLVLSAGVRTDFNSYSPEMTNPIKQLSPRLSISYTFTPKWSVNFNTGRYYQLPAYTVMGYRDSSTTLINKENKIRYVQSDQMALGIEYDRDTYSKITLEGFYKNYAHYPFLLKDSISLANLGGDFGVIGNEEAISMSEGRSYGIEFLAQQKLSSSIYGLISYTFFKSEFRDKTGKYRPSSWDNRHILNLVVGKRFSKNWEVGMKFRLLGGSPYTPYDLALSSKKEIWDITNQGVSDWSRLNENRNPLTHTLDVRVDKKWFFKKWSVNVYLDVQNLYNFQAEGQPYLNVSRDSLGNPITNVTDPSSYNTYLIKNTIGTLLPSIGIMVEF</sequence>